<proteinExistence type="predicted"/>
<accession>A0AAW8CB45</accession>
<name>A0AAW8CB45_9PAST</name>
<dbReference type="RefSeq" id="WP_306351664.1">
    <property type="nucleotide sequence ID" value="NZ_JASAWV010000011.1"/>
</dbReference>
<reference evidence="4 5" key="1">
    <citation type="journal article" date="2023" name="Front. Microbiol.">
        <title>Phylogeography and host specificity of Pasteurellaceae pathogenic to sea-farmed fish in the north-east Atlantic.</title>
        <authorList>
            <person name="Gulla S."/>
            <person name="Colquhoun D.J."/>
            <person name="Olsen A.B."/>
            <person name="Spilsberg B."/>
            <person name="Lagesen K."/>
            <person name="Aakesson C.P."/>
            <person name="Strom S."/>
            <person name="Manji F."/>
            <person name="Birkbeck T.H."/>
            <person name="Nilsen H.K."/>
        </authorList>
    </citation>
    <scope>NUCLEOTIDE SEQUENCE [LARGE SCALE GENOMIC DNA]</scope>
    <source>
        <strain evidence="4 5">NVIB3131</strain>
    </source>
</reference>
<protein>
    <submittedName>
        <fullName evidence="4">DUF3413 domain-containing protein</fullName>
    </submittedName>
</protein>
<feature type="domain" description="Inner membrane protein YejM N-terminal" evidence="3">
    <location>
        <begin position="11"/>
        <end position="251"/>
    </location>
</feature>
<evidence type="ECO:0000259" key="2">
    <source>
        <dbReference type="Pfam" id="PF00884"/>
    </source>
</evidence>
<keyword evidence="5" id="KW-1185">Reference proteome</keyword>
<feature type="transmembrane region" description="Helical" evidence="1">
    <location>
        <begin position="86"/>
        <end position="105"/>
    </location>
</feature>
<dbReference type="PANTHER" id="PTHR43751:SF3">
    <property type="entry name" value="SULFATASE N-TERMINAL DOMAIN-CONTAINING PROTEIN"/>
    <property type="match status" value="1"/>
</dbReference>
<evidence type="ECO:0000259" key="3">
    <source>
        <dbReference type="Pfam" id="PF11893"/>
    </source>
</evidence>
<evidence type="ECO:0000256" key="1">
    <source>
        <dbReference type="SAM" id="Phobius"/>
    </source>
</evidence>
<organism evidence="4 5">
    <name type="scientific">Phocoenobacter atlanticus subsp. atlanticus</name>
    <dbReference type="NCBI Taxonomy" id="3061285"/>
    <lineage>
        <taxon>Bacteria</taxon>
        <taxon>Pseudomonadati</taxon>
        <taxon>Pseudomonadota</taxon>
        <taxon>Gammaproteobacteria</taxon>
        <taxon>Pasteurellales</taxon>
        <taxon>Pasteurellaceae</taxon>
        <taxon>Phocoenobacter</taxon>
        <taxon>Phocoenobacter atlanticus</taxon>
    </lineage>
</organism>
<keyword evidence="1" id="KW-1133">Transmembrane helix</keyword>
<evidence type="ECO:0000313" key="5">
    <source>
        <dbReference type="Proteomes" id="UP001226020"/>
    </source>
</evidence>
<dbReference type="Proteomes" id="UP001226020">
    <property type="component" value="Unassembled WGS sequence"/>
</dbReference>
<comment type="caution">
    <text evidence="4">The sequence shown here is derived from an EMBL/GenBank/DDBJ whole genome shotgun (WGS) entry which is preliminary data.</text>
</comment>
<dbReference type="InterPro" id="IPR052701">
    <property type="entry name" value="GAG_Ulvan_Degrading_Sulfatases"/>
</dbReference>
<dbReference type="PIRSF" id="PIRSF004950">
    <property type="entry name" value="Mmb_sulf_HI0842"/>
    <property type="match status" value="1"/>
</dbReference>
<dbReference type="Gene3D" id="3.40.720.10">
    <property type="entry name" value="Alkaline Phosphatase, subunit A"/>
    <property type="match status" value="2"/>
</dbReference>
<gene>
    <name evidence="4" type="ORF">QJU57_07960</name>
</gene>
<feature type="transmembrane region" description="Helical" evidence="1">
    <location>
        <begin position="169"/>
        <end position="191"/>
    </location>
</feature>
<feature type="transmembrane region" description="Helical" evidence="1">
    <location>
        <begin position="53"/>
        <end position="74"/>
    </location>
</feature>
<dbReference type="Pfam" id="PF11893">
    <property type="entry name" value="DUF3413"/>
    <property type="match status" value="1"/>
</dbReference>
<evidence type="ECO:0000313" key="4">
    <source>
        <dbReference type="EMBL" id="MDP8149006.1"/>
    </source>
</evidence>
<dbReference type="AlphaFoldDB" id="A0AAW8CB45"/>
<dbReference type="InterPro" id="IPR012159">
    <property type="entry name" value="YejM-like"/>
</dbReference>
<dbReference type="EMBL" id="JASAXT010000014">
    <property type="protein sequence ID" value="MDP8149006.1"/>
    <property type="molecule type" value="Genomic_DNA"/>
</dbReference>
<dbReference type="InterPro" id="IPR017850">
    <property type="entry name" value="Alkaline_phosphatase_core_sf"/>
</dbReference>
<keyword evidence="1" id="KW-0812">Transmembrane</keyword>
<keyword evidence="1" id="KW-0472">Membrane</keyword>
<feature type="transmembrane region" description="Helical" evidence="1">
    <location>
        <begin position="20"/>
        <end position="41"/>
    </location>
</feature>
<sequence>MFKLFQQRPEAEALSQRITWGHWFSFFNIGIALFIASRYAFNADWPNTLLGKLYFFISLFGHFSFIVFAVYLLLLFPLSFIIRNQLAFRVTSVIIATIGMVILLIDTEIFKTLYLHLSPLVWKIFIRPKELTSLIHWQMIIPILAILMAEIISSYWIWHKLRRFARQRWGKFVALFFICCFTATHLFYAWADITFYRPITAQKSNYPLSYPMTAKTFFEKHGLANHSVLEQQIKEHGRPEAFYLDYPKKILNADKIEEKTNVIIVNISNLSNKAISLEKMPNLVDIRLNSLNFTQHYIAGDSAMASIVNLFYGLTGQYVDSILNEQKSSPLIDILKQNQYKFGLFSAKGFKAPIYHRSLFNQLKLHTPHSNKQMIIQWKKWIENYHTAPFFNYLDLKVAKEQILDKQIAQIWSTLTEQKLLQNTVVIITSDLGKNIETKNSFDKLRTQVPMIMYWKGQTEFYEQLSSHLDILPTLLNNLFGVTNSTKDYSQGIDLINENNHKWLLSANSKWRVAIMPDGKQYQIQPSKGRFKYFDMTGKQQNNVDIPLNLFLQLTLDSNYFMEK</sequence>
<dbReference type="Pfam" id="PF00884">
    <property type="entry name" value="Sulfatase"/>
    <property type="match status" value="1"/>
</dbReference>
<dbReference type="PANTHER" id="PTHR43751">
    <property type="entry name" value="SULFATASE"/>
    <property type="match status" value="1"/>
</dbReference>
<dbReference type="InterPro" id="IPR024588">
    <property type="entry name" value="YejM_N"/>
</dbReference>
<dbReference type="InterPro" id="IPR000917">
    <property type="entry name" value="Sulfatase_N"/>
</dbReference>
<feature type="transmembrane region" description="Helical" evidence="1">
    <location>
        <begin position="135"/>
        <end position="157"/>
    </location>
</feature>
<feature type="domain" description="Sulfatase N-terminal" evidence="2">
    <location>
        <begin position="404"/>
        <end position="477"/>
    </location>
</feature>
<dbReference type="SUPFAM" id="SSF53649">
    <property type="entry name" value="Alkaline phosphatase-like"/>
    <property type="match status" value="1"/>
</dbReference>